<dbReference type="Pfam" id="PF00392">
    <property type="entry name" value="GntR"/>
    <property type="match status" value="1"/>
</dbReference>
<reference evidence="5 6" key="2">
    <citation type="journal article" date="2010" name="J. Bacteriol.">
        <title>Genome sequence of the polysaccharide-degrading, thermophilic anaerobe Spirochaeta thermophila DSM 6192.</title>
        <authorList>
            <person name="Angelov A."/>
            <person name="Liebl S."/>
            <person name="Ballschmiter M."/>
            <person name="Bomeke M."/>
            <person name="Lehmann R."/>
            <person name="Liesegang H."/>
            <person name="Daniel R."/>
            <person name="Liebl W."/>
        </authorList>
    </citation>
    <scope>NUCLEOTIDE SEQUENCE [LARGE SCALE GENOMIC DNA]</scope>
    <source>
        <strain evidence="6">ATCC 49972 / DSM 6192 / RI 19.B1</strain>
    </source>
</reference>
<dbReference type="PaxDb" id="665571-STHERM_c04230"/>
<evidence type="ECO:0000259" key="4">
    <source>
        <dbReference type="PROSITE" id="PS50949"/>
    </source>
</evidence>
<dbReference type="SMART" id="SM00345">
    <property type="entry name" value="HTH_GNTR"/>
    <property type="match status" value="1"/>
</dbReference>
<dbReference type="KEGG" id="sta:STHERM_c04230"/>
<dbReference type="SUPFAM" id="SSF46785">
    <property type="entry name" value="Winged helix' DNA-binding domain"/>
    <property type="match status" value="1"/>
</dbReference>
<feature type="domain" description="HTH gntR-type" evidence="4">
    <location>
        <begin position="12"/>
        <end position="79"/>
    </location>
</feature>
<evidence type="ECO:0000313" key="6">
    <source>
        <dbReference type="Proteomes" id="UP000001296"/>
    </source>
</evidence>
<gene>
    <name evidence="5" type="ordered locus">STHERM_c04230</name>
</gene>
<organism evidence="5 6">
    <name type="scientific">Winmispira thermophila (strain ATCC 49972 / DSM 6192 / RI 19.B1)</name>
    <name type="common">Spirochaeta thermophila</name>
    <dbReference type="NCBI Taxonomy" id="665571"/>
    <lineage>
        <taxon>Bacteria</taxon>
        <taxon>Pseudomonadati</taxon>
        <taxon>Spirochaetota</taxon>
        <taxon>Spirochaetia</taxon>
        <taxon>Winmispirales</taxon>
        <taxon>Winmispiraceae</taxon>
        <taxon>Winmispira</taxon>
    </lineage>
</organism>
<dbReference type="SMART" id="SM00895">
    <property type="entry name" value="FCD"/>
    <property type="match status" value="1"/>
</dbReference>
<dbReference type="InterPro" id="IPR008920">
    <property type="entry name" value="TF_FadR/GntR_C"/>
</dbReference>
<dbReference type="HOGENOM" id="CLU_017584_5_2_12"/>
<accession>E0RPT1</accession>
<protein>
    <recommendedName>
        <fullName evidence="4">HTH gntR-type domain-containing protein</fullName>
    </recommendedName>
</protein>
<reference key="1">
    <citation type="submission" date="2009-08" db="EMBL/GenBank/DDBJ databases">
        <title>The genome sequence of Spirochaeta thermophila DSM6192.</title>
        <authorList>
            <person name="Angelov A."/>
            <person name="Mientus M."/>
            <person name="Wittenberg S."/>
            <person name="Lehmann R."/>
            <person name="Liesegang H."/>
            <person name="Daniel R."/>
            <person name="Liebl W."/>
        </authorList>
    </citation>
    <scope>NUCLEOTIDE SEQUENCE</scope>
    <source>
        <strain>DSM 6192</strain>
    </source>
</reference>
<dbReference type="RefSeq" id="WP_013313236.1">
    <property type="nucleotide sequence ID" value="NC_014484.1"/>
</dbReference>
<dbReference type="eggNOG" id="COG1802">
    <property type="taxonomic scope" value="Bacteria"/>
</dbReference>
<dbReference type="InterPro" id="IPR036390">
    <property type="entry name" value="WH_DNA-bd_sf"/>
</dbReference>
<dbReference type="GO" id="GO:0003677">
    <property type="term" value="F:DNA binding"/>
    <property type="evidence" value="ECO:0007669"/>
    <property type="project" value="UniProtKB-KW"/>
</dbReference>
<dbReference type="PANTHER" id="PTHR43537:SF24">
    <property type="entry name" value="GLUCONATE OPERON TRANSCRIPTIONAL REPRESSOR"/>
    <property type="match status" value="1"/>
</dbReference>
<dbReference type="Gene3D" id="1.20.120.530">
    <property type="entry name" value="GntR ligand-binding domain-like"/>
    <property type="match status" value="1"/>
</dbReference>
<dbReference type="PROSITE" id="PS50949">
    <property type="entry name" value="HTH_GNTR"/>
    <property type="match status" value="1"/>
</dbReference>
<proteinExistence type="predicted"/>
<name>E0RPT1_WINT6</name>
<evidence type="ECO:0000256" key="3">
    <source>
        <dbReference type="ARBA" id="ARBA00023163"/>
    </source>
</evidence>
<dbReference type="CDD" id="cd07377">
    <property type="entry name" value="WHTH_GntR"/>
    <property type="match status" value="1"/>
</dbReference>
<keyword evidence="1" id="KW-0805">Transcription regulation</keyword>
<dbReference type="InterPro" id="IPR000524">
    <property type="entry name" value="Tscrpt_reg_HTH_GntR"/>
</dbReference>
<dbReference type="AlphaFoldDB" id="E0RPT1"/>
<keyword evidence="3" id="KW-0804">Transcription</keyword>
<dbReference type="EMBL" id="CP001698">
    <property type="protein sequence ID" value="ADN01395.1"/>
    <property type="molecule type" value="Genomic_DNA"/>
</dbReference>
<keyword evidence="2" id="KW-0238">DNA-binding</keyword>
<dbReference type="SUPFAM" id="SSF48008">
    <property type="entry name" value="GntR ligand-binding domain-like"/>
    <property type="match status" value="1"/>
</dbReference>
<dbReference type="Pfam" id="PF07729">
    <property type="entry name" value="FCD"/>
    <property type="match status" value="1"/>
</dbReference>
<dbReference type="GO" id="GO:0003700">
    <property type="term" value="F:DNA-binding transcription factor activity"/>
    <property type="evidence" value="ECO:0007669"/>
    <property type="project" value="InterPro"/>
</dbReference>
<evidence type="ECO:0000256" key="1">
    <source>
        <dbReference type="ARBA" id="ARBA00023015"/>
    </source>
</evidence>
<evidence type="ECO:0000256" key="2">
    <source>
        <dbReference type="ARBA" id="ARBA00023125"/>
    </source>
</evidence>
<dbReference type="PANTHER" id="PTHR43537">
    <property type="entry name" value="TRANSCRIPTIONAL REGULATOR, GNTR FAMILY"/>
    <property type="match status" value="1"/>
</dbReference>
<dbReference type="InterPro" id="IPR011711">
    <property type="entry name" value="GntR_C"/>
</dbReference>
<dbReference type="InterPro" id="IPR036388">
    <property type="entry name" value="WH-like_DNA-bd_sf"/>
</dbReference>
<sequence>MPTREKQPIEVRSLSEQVYQYLCDQIIEGRIKYGDVLNIKQLAQQLKVSTMPVREAIKRLEMEGLVTIKPRSTCIITIPTKKDILETVEMRELLEVFCVEKVYASVDQDDLHPLHEIVERMEHVAPLLLQDDAHDSPRFPLLLSEYIQLEHLYHTQLCRLANNSLVDKFYREINLKLNMHFIYDIAAPPDVARTYRDHRTLLDALSSHSKEAVRIIREHLRQSRKNIIKGRGFAQLPDE</sequence>
<dbReference type="Proteomes" id="UP000001296">
    <property type="component" value="Chromosome"/>
</dbReference>
<dbReference type="Gene3D" id="1.10.10.10">
    <property type="entry name" value="Winged helix-like DNA-binding domain superfamily/Winged helix DNA-binding domain"/>
    <property type="match status" value="1"/>
</dbReference>
<evidence type="ECO:0000313" key="5">
    <source>
        <dbReference type="EMBL" id="ADN01395.1"/>
    </source>
</evidence>